<keyword evidence="2" id="KW-1185">Reference proteome</keyword>
<feature type="non-terminal residue" evidence="1">
    <location>
        <position position="210"/>
    </location>
</feature>
<organism evidence="1 2">
    <name type="scientific">Puccinia striiformis f. sp. tritici PST-78</name>
    <dbReference type="NCBI Taxonomy" id="1165861"/>
    <lineage>
        <taxon>Eukaryota</taxon>
        <taxon>Fungi</taxon>
        <taxon>Dikarya</taxon>
        <taxon>Basidiomycota</taxon>
        <taxon>Pucciniomycotina</taxon>
        <taxon>Pucciniomycetes</taxon>
        <taxon>Pucciniales</taxon>
        <taxon>Pucciniaceae</taxon>
        <taxon>Puccinia</taxon>
    </lineage>
</organism>
<name>A0A0L0UM72_9BASI</name>
<comment type="caution">
    <text evidence="1">The sequence shown here is derived from an EMBL/GenBank/DDBJ whole genome shotgun (WGS) entry which is preliminary data.</text>
</comment>
<protein>
    <submittedName>
        <fullName evidence="1">Uncharacterized protein</fullName>
    </submittedName>
</protein>
<sequence>PVKTTTDKGKAIDRYYYIHIPTALAGADRLDDAIIATDGSRQIRSNFGRKVDLDLSTRELECQQLYFPCSELLEAMNWLKDLYTHNSEAVIDAYNDYQIPLIVLRKNTTKEAVCLVFEKVNTGGVPLSVFELVTASYAADSYNLRDDWYGSDIRGVSSRHKRLSGEPILSGVESTDFLQAVTMLYTLEKRKADLATGKTGKQVSPVSAKR</sequence>
<dbReference type="AlphaFoldDB" id="A0A0L0UM72"/>
<gene>
    <name evidence="1" type="ORF">PSTG_18519</name>
</gene>
<proteinExistence type="predicted"/>
<reference evidence="2" key="1">
    <citation type="submission" date="2014-03" db="EMBL/GenBank/DDBJ databases">
        <title>The Genome Sequence of Puccinia striiformis f. sp. tritici PST-78.</title>
        <authorList>
            <consortium name="The Broad Institute Genome Sequencing Platform"/>
            <person name="Cuomo C."/>
            <person name="Hulbert S."/>
            <person name="Chen X."/>
            <person name="Walker B."/>
            <person name="Young S.K."/>
            <person name="Zeng Q."/>
            <person name="Gargeya S."/>
            <person name="Fitzgerald M."/>
            <person name="Haas B."/>
            <person name="Abouelleil A."/>
            <person name="Alvarado L."/>
            <person name="Arachchi H.M."/>
            <person name="Berlin A.M."/>
            <person name="Chapman S.B."/>
            <person name="Goldberg J."/>
            <person name="Griggs A."/>
            <person name="Gujja S."/>
            <person name="Hansen M."/>
            <person name="Howarth C."/>
            <person name="Imamovic A."/>
            <person name="Larimer J."/>
            <person name="McCowan C."/>
            <person name="Montmayeur A."/>
            <person name="Murphy C."/>
            <person name="Neiman D."/>
            <person name="Pearson M."/>
            <person name="Priest M."/>
            <person name="Roberts A."/>
            <person name="Saif S."/>
            <person name="Shea T."/>
            <person name="Sisk P."/>
            <person name="Sykes S."/>
            <person name="Wortman J."/>
            <person name="Nusbaum C."/>
            <person name="Birren B."/>
        </authorList>
    </citation>
    <scope>NUCLEOTIDE SEQUENCE [LARGE SCALE GENOMIC DNA]</scope>
    <source>
        <strain evidence="2">race PST-78</strain>
    </source>
</reference>
<dbReference type="Proteomes" id="UP000054564">
    <property type="component" value="Unassembled WGS sequence"/>
</dbReference>
<evidence type="ECO:0000313" key="1">
    <source>
        <dbReference type="EMBL" id="KNE88086.1"/>
    </source>
</evidence>
<accession>A0A0L0UM72</accession>
<dbReference type="EMBL" id="AJIL01003185">
    <property type="protein sequence ID" value="KNE88086.1"/>
    <property type="molecule type" value="Genomic_DNA"/>
</dbReference>
<feature type="non-terminal residue" evidence="1">
    <location>
        <position position="1"/>
    </location>
</feature>
<evidence type="ECO:0000313" key="2">
    <source>
        <dbReference type="Proteomes" id="UP000054564"/>
    </source>
</evidence>